<keyword evidence="5" id="KW-0539">Nucleus</keyword>
<feature type="region of interest" description="Disordered" evidence="7">
    <location>
        <begin position="29"/>
        <end position="107"/>
    </location>
</feature>
<protein>
    <submittedName>
        <fullName evidence="9">Set1 complex component spp1</fullName>
    </submittedName>
</protein>
<dbReference type="STRING" id="546991.N1J6G0"/>
<dbReference type="InterPro" id="IPR001965">
    <property type="entry name" value="Znf_PHD"/>
</dbReference>
<dbReference type="PROSITE" id="PS01359">
    <property type="entry name" value="ZF_PHD_1"/>
    <property type="match status" value="1"/>
</dbReference>
<evidence type="ECO:0000313" key="9">
    <source>
        <dbReference type="EMBL" id="CCU75276.1"/>
    </source>
</evidence>
<feature type="compositionally biased region" description="Low complexity" evidence="7">
    <location>
        <begin position="41"/>
        <end position="59"/>
    </location>
</feature>
<dbReference type="SUPFAM" id="SSF57903">
    <property type="entry name" value="FYVE/PHD zinc finger"/>
    <property type="match status" value="1"/>
</dbReference>
<proteinExistence type="predicted"/>
<dbReference type="GO" id="GO:0045893">
    <property type="term" value="P:positive regulation of DNA-templated transcription"/>
    <property type="evidence" value="ECO:0007669"/>
    <property type="project" value="TreeGrafter"/>
</dbReference>
<keyword evidence="4" id="KW-0862">Zinc</keyword>
<evidence type="ECO:0000256" key="4">
    <source>
        <dbReference type="ARBA" id="ARBA00022833"/>
    </source>
</evidence>
<dbReference type="GO" id="GO:0048188">
    <property type="term" value="C:Set1C/COMPASS complex"/>
    <property type="evidence" value="ECO:0007669"/>
    <property type="project" value="InterPro"/>
</dbReference>
<dbReference type="HOGENOM" id="CLU_031143_0_0_1"/>
<evidence type="ECO:0000259" key="8">
    <source>
        <dbReference type="PROSITE" id="PS50016"/>
    </source>
</evidence>
<evidence type="ECO:0000256" key="3">
    <source>
        <dbReference type="ARBA" id="ARBA00022771"/>
    </source>
</evidence>
<dbReference type="InterPro" id="IPR011011">
    <property type="entry name" value="Znf_FYVE_PHD"/>
</dbReference>
<evidence type="ECO:0000256" key="6">
    <source>
        <dbReference type="PROSITE-ProRule" id="PRU00146"/>
    </source>
</evidence>
<dbReference type="PROSITE" id="PS50016">
    <property type="entry name" value="ZF_PHD_2"/>
    <property type="match status" value="1"/>
</dbReference>
<dbReference type="PANTHER" id="PTHR46174:SF1">
    <property type="entry name" value="CXXC-TYPE ZINC FINGER PROTEIN 1"/>
    <property type="match status" value="1"/>
</dbReference>
<name>N1J6G0_BLUG1</name>
<evidence type="ECO:0000256" key="2">
    <source>
        <dbReference type="ARBA" id="ARBA00022723"/>
    </source>
</evidence>
<dbReference type="InterPro" id="IPR037869">
    <property type="entry name" value="Spp1/CFP1"/>
</dbReference>
<evidence type="ECO:0000313" key="10">
    <source>
        <dbReference type="Proteomes" id="UP000015441"/>
    </source>
</evidence>
<dbReference type="Proteomes" id="UP000015441">
    <property type="component" value="Unassembled WGS sequence"/>
</dbReference>
<evidence type="ECO:0000256" key="5">
    <source>
        <dbReference type="ARBA" id="ARBA00023242"/>
    </source>
</evidence>
<dbReference type="GO" id="GO:0008270">
    <property type="term" value="F:zinc ion binding"/>
    <property type="evidence" value="ECO:0007669"/>
    <property type="project" value="UniProtKB-KW"/>
</dbReference>
<organism evidence="9 10">
    <name type="scientific">Blumeria graminis f. sp. hordei (strain DH14)</name>
    <name type="common">Barley powdery mildew</name>
    <name type="synonym">Oidium monilioides f. sp. hordei</name>
    <dbReference type="NCBI Taxonomy" id="546991"/>
    <lineage>
        <taxon>Eukaryota</taxon>
        <taxon>Fungi</taxon>
        <taxon>Dikarya</taxon>
        <taxon>Ascomycota</taxon>
        <taxon>Pezizomycotina</taxon>
        <taxon>Leotiomycetes</taxon>
        <taxon>Erysiphales</taxon>
        <taxon>Erysiphaceae</taxon>
        <taxon>Blumeria</taxon>
        <taxon>Blumeria hordei</taxon>
    </lineage>
</organism>
<dbReference type="InterPro" id="IPR013083">
    <property type="entry name" value="Znf_RING/FYVE/PHD"/>
</dbReference>
<gene>
    <name evidence="9" type="ORF">BGHDH14_bghG001155000002001</name>
</gene>
<dbReference type="Gene3D" id="3.30.40.10">
    <property type="entry name" value="Zinc/RING finger domain, C3HC4 (zinc finger)"/>
    <property type="match status" value="1"/>
</dbReference>
<evidence type="ECO:0000256" key="1">
    <source>
        <dbReference type="ARBA" id="ARBA00004123"/>
    </source>
</evidence>
<comment type="subcellular location">
    <subcellularLocation>
        <location evidence="1">Nucleus</location>
    </subcellularLocation>
</comment>
<dbReference type="eggNOG" id="KOG1632">
    <property type="taxonomic scope" value="Eukaryota"/>
</dbReference>
<evidence type="ECO:0000256" key="7">
    <source>
        <dbReference type="SAM" id="MobiDB-lite"/>
    </source>
</evidence>
<reference evidence="9 10" key="1">
    <citation type="journal article" date="2010" name="Science">
        <title>Genome expansion and gene loss in powdery mildew fungi reveal tradeoffs in extreme parasitism.</title>
        <authorList>
            <person name="Spanu P.D."/>
            <person name="Abbott J.C."/>
            <person name="Amselem J."/>
            <person name="Burgis T.A."/>
            <person name="Soanes D.M."/>
            <person name="Stueber K."/>
            <person name="Ver Loren van Themaat E."/>
            <person name="Brown J.K.M."/>
            <person name="Butcher S.A."/>
            <person name="Gurr S.J."/>
            <person name="Lebrun M.-H."/>
            <person name="Ridout C.J."/>
            <person name="Schulze-Lefert P."/>
            <person name="Talbot N.J."/>
            <person name="Ahmadinejad N."/>
            <person name="Ametz C."/>
            <person name="Barton G.R."/>
            <person name="Benjdia M."/>
            <person name="Bidzinski P."/>
            <person name="Bindschedler L.V."/>
            <person name="Both M."/>
            <person name="Brewer M.T."/>
            <person name="Cadle-Davidson L."/>
            <person name="Cadle-Davidson M.M."/>
            <person name="Collemare J."/>
            <person name="Cramer R."/>
            <person name="Frenkel O."/>
            <person name="Godfrey D."/>
            <person name="Harriman J."/>
            <person name="Hoede C."/>
            <person name="King B.C."/>
            <person name="Klages S."/>
            <person name="Kleemann J."/>
            <person name="Knoll D."/>
            <person name="Koti P.S."/>
            <person name="Kreplak J."/>
            <person name="Lopez-Ruiz F.J."/>
            <person name="Lu X."/>
            <person name="Maekawa T."/>
            <person name="Mahanil S."/>
            <person name="Micali C."/>
            <person name="Milgroom M.G."/>
            <person name="Montana G."/>
            <person name="Noir S."/>
            <person name="O'Connell R.J."/>
            <person name="Oberhaensli S."/>
            <person name="Parlange F."/>
            <person name="Pedersen C."/>
            <person name="Quesneville H."/>
            <person name="Reinhardt R."/>
            <person name="Rott M."/>
            <person name="Sacristan S."/>
            <person name="Schmidt S.M."/>
            <person name="Schoen M."/>
            <person name="Skamnioti P."/>
            <person name="Sommer H."/>
            <person name="Stephens A."/>
            <person name="Takahara H."/>
            <person name="Thordal-Christensen H."/>
            <person name="Vigouroux M."/>
            <person name="Wessling R."/>
            <person name="Wicker T."/>
            <person name="Panstruga R."/>
        </authorList>
    </citation>
    <scope>NUCLEOTIDE SEQUENCE [LARGE SCALE GENOMIC DNA]</scope>
    <source>
        <strain evidence="9">DH14</strain>
    </source>
</reference>
<dbReference type="InterPro" id="IPR019787">
    <property type="entry name" value="Znf_PHD-finger"/>
</dbReference>
<dbReference type="AlphaFoldDB" id="N1J6G0"/>
<feature type="compositionally biased region" description="Polar residues" evidence="7">
    <location>
        <begin position="60"/>
        <end position="71"/>
    </location>
</feature>
<keyword evidence="3 6" id="KW-0863">Zinc-finger</keyword>
<dbReference type="OrthoDB" id="436852at2759"/>
<dbReference type="Pfam" id="PF00628">
    <property type="entry name" value="PHD"/>
    <property type="match status" value="1"/>
</dbReference>
<dbReference type="EMBL" id="CAUH01001155">
    <property type="protein sequence ID" value="CCU75276.1"/>
    <property type="molecule type" value="Genomic_DNA"/>
</dbReference>
<keyword evidence="10" id="KW-1185">Reference proteome</keyword>
<dbReference type="InParanoid" id="N1J6G0"/>
<sequence length="475" mass="52937">MPILRGRSPAITRDAAALVDTAQMSISEKVKAEGGRHRKSTIANSSSSQSTTNSLHLSTISSRASLASGGSKTKVDKEITKRNGTTGKKPGPKPGSRANFRQSKQDVDIPAASTLAANRLSKTSGPSDSESNDGGEYCICRGPDDHRMMVNCEGPCKDWYHCSCLDIDVEDAKELLDRYICPKCSNDELFTTYKPMCRNFNFSGCRKAARIEMKPTPSMYCSEQHRRDFWLHATERLRSNPSTTIGGALSKDEVASLAKYFQDRHEWLSLGTKPKLTSTDPTDCPAGFNYITPEENERIELIRAQKSSLEAKIDLVHAQKKLLVMIHERCKTAALNPNLEVKDICGYDNRLAMNQSQFFQWKNTAEGNLAFETGVLGPRTEETSSIGMPLNFPGETVAESSSVAAELQNICLKPRKKCKHNGWRDIHGGDYQLSIQNYESHKVKLQDEVDEIVEEAELREATKDYHAHNITIRHF</sequence>
<dbReference type="InterPro" id="IPR019786">
    <property type="entry name" value="Zinc_finger_PHD-type_CS"/>
</dbReference>
<dbReference type="SMART" id="SM00249">
    <property type="entry name" value="PHD"/>
    <property type="match status" value="1"/>
</dbReference>
<feature type="domain" description="PHD-type" evidence="8">
    <location>
        <begin position="135"/>
        <end position="187"/>
    </location>
</feature>
<keyword evidence="2" id="KW-0479">Metal-binding</keyword>
<comment type="caution">
    <text evidence="9">The sequence shown here is derived from an EMBL/GenBank/DDBJ whole genome shotgun (WGS) entry which is preliminary data.</text>
</comment>
<accession>N1J6G0</accession>
<dbReference type="PANTHER" id="PTHR46174">
    <property type="entry name" value="CXXC-TYPE ZINC FINGER PROTEIN 1"/>
    <property type="match status" value="1"/>
</dbReference>